<evidence type="ECO:0000313" key="3">
    <source>
        <dbReference type="EMBL" id="KAJ1134995.1"/>
    </source>
</evidence>
<organism evidence="3 4">
    <name type="scientific">Pleurodeles waltl</name>
    <name type="common">Iberian ribbed newt</name>
    <dbReference type="NCBI Taxonomy" id="8319"/>
    <lineage>
        <taxon>Eukaryota</taxon>
        <taxon>Metazoa</taxon>
        <taxon>Chordata</taxon>
        <taxon>Craniata</taxon>
        <taxon>Vertebrata</taxon>
        <taxon>Euteleostomi</taxon>
        <taxon>Amphibia</taxon>
        <taxon>Batrachia</taxon>
        <taxon>Caudata</taxon>
        <taxon>Salamandroidea</taxon>
        <taxon>Salamandridae</taxon>
        <taxon>Pleurodelinae</taxon>
        <taxon>Pleurodeles</taxon>
    </lineage>
</organism>
<name>A0AAV7Q6W4_PLEWA</name>
<dbReference type="EMBL" id="JANPWB010000010">
    <property type="protein sequence ID" value="KAJ1134994.1"/>
    <property type="molecule type" value="Genomic_DNA"/>
</dbReference>
<dbReference type="Proteomes" id="UP001066276">
    <property type="component" value="Chromosome 6"/>
</dbReference>
<protein>
    <submittedName>
        <fullName evidence="3">Uncharacterized protein</fullName>
    </submittedName>
</protein>
<gene>
    <name evidence="2" type="ORF">NDU88_001440</name>
    <name evidence="3" type="ORF">NDU88_001441</name>
</gene>
<evidence type="ECO:0000256" key="1">
    <source>
        <dbReference type="SAM" id="MobiDB-lite"/>
    </source>
</evidence>
<sequence>MAAVDLPSVRLCLFSQAASHAVNDVCVKFQMSRIWGIASRQSVGARWVPAVGVWSVLIYALRRSVPRSRDACGRTRPALCTPSGSPQASRQLRRTRRGRGGEPLPLFSGG</sequence>
<dbReference type="EMBL" id="JANPWB010000010">
    <property type="protein sequence ID" value="KAJ1134995.1"/>
    <property type="molecule type" value="Genomic_DNA"/>
</dbReference>
<dbReference type="AlphaFoldDB" id="A0AAV7Q6W4"/>
<feature type="region of interest" description="Disordered" evidence="1">
    <location>
        <begin position="67"/>
        <end position="110"/>
    </location>
</feature>
<reference evidence="3" key="1">
    <citation type="journal article" date="2022" name="bioRxiv">
        <title>Sequencing and chromosome-scale assembly of the giantPleurodeles waltlgenome.</title>
        <authorList>
            <person name="Brown T."/>
            <person name="Elewa A."/>
            <person name="Iarovenko S."/>
            <person name="Subramanian E."/>
            <person name="Araus A.J."/>
            <person name="Petzold A."/>
            <person name="Susuki M."/>
            <person name="Suzuki K.-i.T."/>
            <person name="Hayashi T."/>
            <person name="Toyoda A."/>
            <person name="Oliveira C."/>
            <person name="Osipova E."/>
            <person name="Leigh N.D."/>
            <person name="Simon A."/>
            <person name="Yun M.H."/>
        </authorList>
    </citation>
    <scope>NUCLEOTIDE SEQUENCE</scope>
    <source>
        <strain evidence="3">20211129_DDA</strain>
        <tissue evidence="3">Liver</tissue>
    </source>
</reference>
<proteinExistence type="predicted"/>
<comment type="caution">
    <text evidence="3">The sequence shown here is derived from an EMBL/GenBank/DDBJ whole genome shotgun (WGS) entry which is preliminary data.</text>
</comment>
<evidence type="ECO:0000313" key="2">
    <source>
        <dbReference type="EMBL" id="KAJ1134994.1"/>
    </source>
</evidence>
<accession>A0AAV7Q6W4</accession>
<evidence type="ECO:0000313" key="4">
    <source>
        <dbReference type="Proteomes" id="UP001066276"/>
    </source>
</evidence>
<keyword evidence="4" id="KW-1185">Reference proteome</keyword>